<keyword evidence="5" id="KW-1185">Reference proteome</keyword>
<dbReference type="AlphaFoldDB" id="A0A315V251"/>
<name>A0A315V251_GAMAF</name>
<dbReference type="SMART" id="SM00239">
    <property type="entry name" value="C2"/>
    <property type="match status" value="2"/>
</dbReference>
<dbReference type="EMBL" id="NHOQ01002371">
    <property type="protein sequence ID" value="PWA17286.1"/>
    <property type="molecule type" value="Genomic_DNA"/>
</dbReference>
<dbReference type="PANTHER" id="PTHR10857">
    <property type="entry name" value="COPINE"/>
    <property type="match status" value="1"/>
</dbReference>
<dbReference type="InterPro" id="IPR002035">
    <property type="entry name" value="VWF_A"/>
</dbReference>
<evidence type="ECO:0000313" key="4">
    <source>
        <dbReference type="EMBL" id="PWA17286.1"/>
    </source>
</evidence>
<proteinExistence type="inferred from homology"/>
<dbReference type="GO" id="GO:0005886">
    <property type="term" value="C:plasma membrane"/>
    <property type="evidence" value="ECO:0007669"/>
    <property type="project" value="TreeGrafter"/>
</dbReference>
<dbReference type="Pfam" id="PF07002">
    <property type="entry name" value="Copine"/>
    <property type="match status" value="2"/>
</dbReference>
<dbReference type="CDD" id="cd04047">
    <property type="entry name" value="C2B_Copine"/>
    <property type="match status" value="1"/>
</dbReference>
<dbReference type="STRING" id="33528.ENSGAFP00000025565"/>
<dbReference type="SUPFAM" id="SSF53300">
    <property type="entry name" value="vWA-like"/>
    <property type="match status" value="1"/>
</dbReference>
<dbReference type="Gene3D" id="3.40.50.410">
    <property type="entry name" value="von Willebrand factor, type A domain"/>
    <property type="match status" value="1"/>
</dbReference>
<feature type="domain" description="C2" evidence="3">
    <location>
        <begin position="137"/>
        <end position="264"/>
    </location>
</feature>
<protein>
    <recommendedName>
        <fullName evidence="3">C2 domain-containing protein</fullName>
    </recommendedName>
</protein>
<reference evidence="4 5" key="1">
    <citation type="journal article" date="2018" name="G3 (Bethesda)">
        <title>A High-Quality Reference Genome for the Invasive Mosquitofish Gambusia affinis Using a Chicago Library.</title>
        <authorList>
            <person name="Hoffberg S.L."/>
            <person name="Troendle N.J."/>
            <person name="Glenn T.C."/>
            <person name="Mahmud O."/>
            <person name="Louha S."/>
            <person name="Chalopin D."/>
            <person name="Bennetzen J.L."/>
            <person name="Mauricio R."/>
        </authorList>
    </citation>
    <scope>NUCLEOTIDE SEQUENCE [LARGE SCALE GENOMIC DNA]</scope>
    <source>
        <strain evidence="4">NE01/NJP1002.9</strain>
        <tissue evidence="4">Muscle</tissue>
    </source>
</reference>
<comment type="similarity">
    <text evidence="1">Belongs to the copine family.</text>
</comment>
<gene>
    <name evidence="4" type="ORF">CCH79_00010397</name>
</gene>
<dbReference type="SUPFAM" id="SSF49562">
    <property type="entry name" value="C2 domain (Calcium/lipid-binding domain, CaLB)"/>
    <property type="match status" value="2"/>
</dbReference>
<dbReference type="GO" id="GO:0071277">
    <property type="term" value="P:cellular response to calcium ion"/>
    <property type="evidence" value="ECO:0007669"/>
    <property type="project" value="TreeGrafter"/>
</dbReference>
<sequence>MNEVQEATSPATSLSGPATCVSKVELRVSCKALLDRDTLNKSDPCVVLMVQNNGQWIELDRTEVIKSNLHPVFAKVFGLDYYFEEVQKLRFEVYDIHGTHSIGTRDDDFLGGMECTLGQIVAQKKMIKPLLLKYGKYAGKSTITVHAEEISGNNGYVELSFCAKKLDDKDLFSKSDPFLEIFRMNDDGTEQLVHRTEVIKNNLNPVWEPFKVSLISLCSCDEERKLKCLVWDYDSRGKHDFIGEFFATFREMQKISSGNKVSWDCVNPKYKQKKRNYKNSGVVILSDLKLHRVYSFLDYIMGGCQIHFTVAIDFTASNGDPRNSCSLHYINPYQPNEYLKALIAVGEICQDYDRFVNLQLLGKGTQKQAFGLKAILVGLTRKTVTNTRSIHPPTHLNQMNGSLPGTGELNDMVMKRIQRLDSVISTHANGTMEYEEMKEREKLFEQVQTLAAGTTGLIPDCYSGFYRVMKCKQAWGVSSEIDKRFSALGFGARIPPNYEVSHDFAINFNPEDDECEGIQGVVEAYQNCLPKIQLYGPTNVAPIINRIAKVAAGDGNIKDASRYHILLILTDGVVTDMADTREAIVRASYQPLSIIIVGVGNADFTDMQILDGDDGVLRSPKGEPVLRDIVQFVPFRDFKTASPAALAKCVLAEVPGQVVEYFSHKAISPMSPIRELLTPILSPVATTPTE</sequence>
<dbReference type="InterPro" id="IPR037768">
    <property type="entry name" value="C2B_Copine"/>
</dbReference>
<dbReference type="FunFam" id="2.60.40.150:FF:000132">
    <property type="entry name" value="Copine 7"/>
    <property type="match status" value="1"/>
</dbReference>
<keyword evidence="2" id="KW-0677">Repeat</keyword>
<evidence type="ECO:0000313" key="5">
    <source>
        <dbReference type="Proteomes" id="UP000250572"/>
    </source>
</evidence>
<dbReference type="Proteomes" id="UP000250572">
    <property type="component" value="Unassembled WGS sequence"/>
</dbReference>
<dbReference type="InterPro" id="IPR000008">
    <property type="entry name" value="C2_dom"/>
</dbReference>
<evidence type="ECO:0000256" key="1">
    <source>
        <dbReference type="ARBA" id="ARBA00009048"/>
    </source>
</evidence>
<dbReference type="Pfam" id="PF00168">
    <property type="entry name" value="C2"/>
    <property type="match status" value="2"/>
</dbReference>
<dbReference type="InterPro" id="IPR035892">
    <property type="entry name" value="C2_domain_sf"/>
</dbReference>
<evidence type="ECO:0000256" key="2">
    <source>
        <dbReference type="ARBA" id="ARBA00022737"/>
    </source>
</evidence>
<dbReference type="PROSITE" id="PS50004">
    <property type="entry name" value="C2"/>
    <property type="match status" value="2"/>
</dbReference>
<evidence type="ECO:0000259" key="3">
    <source>
        <dbReference type="PROSITE" id="PS50004"/>
    </source>
</evidence>
<dbReference type="InterPro" id="IPR036465">
    <property type="entry name" value="vWFA_dom_sf"/>
</dbReference>
<dbReference type="PANTHER" id="PTHR10857:SF6">
    <property type="entry name" value="COPINE-7"/>
    <property type="match status" value="1"/>
</dbReference>
<dbReference type="InterPro" id="IPR010734">
    <property type="entry name" value="Copine_C"/>
</dbReference>
<dbReference type="SMART" id="SM00327">
    <property type="entry name" value="VWA"/>
    <property type="match status" value="1"/>
</dbReference>
<dbReference type="Gene3D" id="2.60.40.150">
    <property type="entry name" value="C2 domain"/>
    <property type="match status" value="2"/>
</dbReference>
<comment type="caution">
    <text evidence="4">The sequence shown here is derived from an EMBL/GenBank/DDBJ whole genome shotgun (WGS) entry which is preliminary data.</text>
</comment>
<dbReference type="GO" id="GO:0005544">
    <property type="term" value="F:calcium-dependent phospholipid binding"/>
    <property type="evidence" value="ECO:0007669"/>
    <property type="project" value="InterPro"/>
</dbReference>
<feature type="domain" description="C2" evidence="3">
    <location>
        <begin position="1"/>
        <end position="130"/>
    </location>
</feature>
<dbReference type="InterPro" id="IPR045052">
    <property type="entry name" value="Copine"/>
</dbReference>
<dbReference type="CDD" id="cd04048">
    <property type="entry name" value="C2A_Copine"/>
    <property type="match status" value="1"/>
</dbReference>
<organism evidence="4 5">
    <name type="scientific">Gambusia affinis</name>
    <name type="common">Western mosquitofish</name>
    <name type="synonym">Heterandria affinis</name>
    <dbReference type="NCBI Taxonomy" id="33528"/>
    <lineage>
        <taxon>Eukaryota</taxon>
        <taxon>Metazoa</taxon>
        <taxon>Chordata</taxon>
        <taxon>Craniata</taxon>
        <taxon>Vertebrata</taxon>
        <taxon>Euteleostomi</taxon>
        <taxon>Actinopterygii</taxon>
        <taxon>Neopterygii</taxon>
        <taxon>Teleostei</taxon>
        <taxon>Neoteleostei</taxon>
        <taxon>Acanthomorphata</taxon>
        <taxon>Ovalentaria</taxon>
        <taxon>Atherinomorphae</taxon>
        <taxon>Cyprinodontiformes</taxon>
        <taxon>Poeciliidae</taxon>
        <taxon>Poeciliinae</taxon>
        <taxon>Gambusia</taxon>
    </lineage>
</organism>
<accession>A0A315V251</accession>
<dbReference type="FunFam" id="2.60.40.150:FF:000163">
    <property type="entry name" value="Copine 7"/>
    <property type="match status" value="1"/>
</dbReference>